<comment type="caution">
    <text evidence="1">The sequence shown here is derived from an EMBL/GenBank/DDBJ whole genome shotgun (WGS) entry which is preliminary data.</text>
</comment>
<dbReference type="AlphaFoldDB" id="A0A1R1YJ61"/>
<accession>A0A1R1YJ61</accession>
<name>A0A1R1YJ61_9FUNG</name>
<gene>
    <name evidence="1" type="ORF">AYI69_g3661</name>
</gene>
<evidence type="ECO:0000313" key="1">
    <source>
        <dbReference type="EMBL" id="OMJ26920.1"/>
    </source>
</evidence>
<dbReference type="EMBL" id="LSSM01001281">
    <property type="protein sequence ID" value="OMJ26920.1"/>
    <property type="molecule type" value="Genomic_DNA"/>
</dbReference>
<protein>
    <submittedName>
        <fullName evidence="1">Uncharacterized protein</fullName>
    </submittedName>
</protein>
<dbReference type="OrthoDB" id="5600268at2759"/>
<evidence type="ECO:0000313" key="2">
    <source>
        <dbReference type="Proteomes" id="UP000187429"/>
    </source>
</evidence>
<keyword evidence="2" id="KW-1185">Reference proteome</keyword>
<organism evidence="1 2">
    <name type="scientific">Smittium culicis</name>
    <dbReference type="NCBI Taxonomy" id="133412"/>
    <lineage>
        <taxon>Eukaryota</taxon>
        <taxon>Fungi</taxon>
        <taxon>Fungi incertae sedis</taxon>
        <taxon>Zoopagomycota</taxon>
        <taxon>Kickxellomycotina</taxon>
        <taxon>Harpellomycetes</taxon>
        <taxon>Harpellales</taxon>
        <taxon>Legeriomycetaceae</taxon>
        <taxon>Smittium</taxon>
    </lineage>
</organism>
<dbReference type="Proteomes" id="UP000187429">
    <property type="component" value="Unassembled WGS sequence"/>
</dbReference>
<reference evidence="2" key="1">
    <citation type="submission" date="2017-01" db="EMBL/GenBank/DDBJ databases">
        <authorList>
            <person name="Wang Y."/>
            <person name="White M."/>
            <person name="Kvist S."/>
            <person name="Moncalvo J.-M."/>
        </authorList>
    </citation>
    <scope>NUCLEOTIDE SEQUENCE [LARGE SCALE GENOMIC DNA]</scope>
    <source>
        <strain evidence="2">ID-206-W2</strain>
    </source>
</reference>
<sequence>MENLIKIKRFLTKKHLKLTKENLMAHMSLIEEESKRKKIGKIETNHKLKRIIIYLKEHEEFLQNQNEDNYAFSEYNEAGLETGEAKSIIGFENSNHKVNNSTTNKDAEIDLKPSNSRERKISAKKKKVSHNRFEFLERLTVLI</sequence>
<proteinExistence type="predicted"/>